<keyword evidence="5" id="KW-1185">Reference proteome</keyword>
<gene>
    <name evidence="4" type="ORF">GDO78_001492</name>
</gene>
<evidence type="ECO:0000259" key="3">
    <source>
        <dbReference type="Pfam" id="PF15739"/>
    </source>
</evidence>
<feature type="compositionally biased region" description="Basic and acidic residues" evidence="2">
    <location>
        <begin position="125"/>
        <end position="137"/>
    </location>
</feature>
<dbReference type="PANTHER" id="PTHR34916">
    <property type="entry name" value="GI:13385330"/>
    <property type="match status" value="1"/>
</dbReference>
<evidence type="ECO:0000313" key="5">
    <source>
        <dbReference type="Proteomes" id="UP000770717"/>
    </source>
</evidence>
<dbReference type="PANTHER" id="PTHR34916:SF1">
    <property type="entry name" value="GI:13385330"/>
    <property type="match status" value="1"/>
</dbReference>
<keyword evidence="1" id="KW-0175">Coiled coil</keyword>
<evidence type="ECO:0000256" key="1">
    <source>
        <dbReference type="ARBA" id="ARBA00023054"/>
    </source>
</evidence>
<dbReference type="EMBL" id="WNTK01000001">
    <property type="protein sequence ID" value="KAG9493637.1"/>
    <property type="molecule type" value="Genomic_DNA"/>
</dbReference>
<accession>A0A8J6FTT3</accession>
<feature type="domain" description="Translin-associated factor X-interacting protein 1 N-terminal" evidence="3">
    <location>
        <begin position="215"/>
        <end position="263"/>
    </location>
</feature>
<evidence type="ECO:0000313" key="4">
    <source>
        <dbReference type="EMBL" id="KAG9493637.1"/>
    </source>
</evidence>
<reference evidence="4" key="1">
    <citation type="thesis" date="2020" institute="ProQuest LLC" country="789 East Eisenhower Parkway, Ann Arbor, MI, USA">
        <title>Comparative Genomics and Chromosome Evolution.</title>
        <authorList>
            <person name="Mudd A.B."/>
        </authorList>
    </citation>
    <scope>NUCLEOTIDE SEQUENCE</scope>
    <source>
        <strain evidence="4">HN-11 Male</strain>
        <tissue evidence="4">Kidney and liver</tissue>
    </source>
</reference>
<protein>
    <recommendedName>
        <fullName evidence="3">Translin-associated factor X-interacting protein 1 N-terminal domain-containing protein</fullName>
    </recommendedName>
</protein>
<feature type="region of interest" description="Disordered" evidence="2">
    <location>
        <begin position="122"/>
        <end position="144"/>
    </location>
</feature>
<sequence length="287" mass="33255">MLKTKHQDKRLLLNVLLDGVERANKKDSWDYTGGHLNHDHLFKPPVLENKHFWRSGKMPDQYYEKAKKVKDSYMNFKPKPSSVNGDPNVKSFSASSSVIKQTDPFIPMNTPVGSSVVNVQFQTTSDDHDNPEDREYRGSTPRNKKLQLPELNVLNFGELQTSQDNRKENQFPPSYITGVTKSDQFNMFLQFDRDILQKHNQSTDFYKKATVECYEKALTKELLNIAHIRPPHFAHLQIFSETFEKICKESSIFGNILHYIKMEPKSHPNMSYSKHFVATTGCFYTGR</sequence>
<dbReference type="OrthoDB" id="10024479at2759"/>
<organism evidence="4 5">
    <name type="scientific">Eleutherodactylus coqui</name>
    <name type="common">Puerto Rican coqui</name>
    <dbReference type="NCBI Taxonomy" id="57060"/>
    <lineage>
        <taxon>Eukaryota</taxon>
        <taxon>Metazoa</taxon>
        <taxon>Chordata</taxon>
        <taxon>Craniata</taxon>
        <taxon>Vertebrata</taxon>
        <taxon>Euteleostomi</taxon>
        <taxon>Amphibia</taxon>
        <taxon>Batrachia</taxon>
        <taxon>Anura</taxon>
        <taxon>Neobatrachia</taxon>
        <taxon>Hyloidea</taxon>
        <taxon>Eleutherodactylidae</taxon>
        <taxon>Eleutherodactylinae</taxon>
        <taxon>Eleutherodactylus</taxon>
        <taxon>Eleutherodactylus</taxon>
    </lineage>
</organism>
<dbReference type="AlphaFoldDB" id="A0A8J6FTT3"/>
<name>A0A8J6FTT3_ELECQ</name>
<comment type="caution">
    <text evidence="4">The sequence shown here is derived from an EMBL/GenBank/DDBJ whole genome shotgun (WGS) entry which is preliminary data.</text>
</comment>
<evidence type="ECO:0000256" key="2">
    <source>
        <dbReference type="SAM" id="MobiDB-lite"/>
    </source>
</evidence>
<dbReference type="Pfam" id="PF15739">
    <property type="entry name" value="TSNAXIP1_N"/>
    <property type="match status" value="1"/>
</dbReference>
<proteinExistence type="predicted"/>
<dbReference type="Proteomes" id="UP000770717">
    <property type="component" value="Unassembled WGS sequence"/>
</dbReference>
<dbReference type="InterPro" id="IPR032755">
    <property type="entry name" value="TSNAXIP1_N"/>
</dbReference>